<reference evidence="1" key="2">
    <citation type="submission" date="2020-11" db="EMBL/GenBank/DDBJ databases">
        <authorList>
            <person name="McCartney M.A."/>
            <person name="Auch B."/>
            <person name="Kono T."/>
            <person name="Mallez S."/>
            <person name="Becker A."/>
            <person name="Gohl D.M."/>
            <person name="Silverstein K.A.T."/>
            <person name="Koren S."/>
            <person name="Bechman K.B."/>
            <person name="Herman A."/>
            <person name="Abrahante J.E."/>
            <person name="Garbe J."/>
        </authorList>
    </citation>
    <scope>NUCLEOTIDE SEQUENCE</scope>
    <source>
        <strain evidence="1">Duluth1</strain>
        <tissue evidence="1">Whole animal</tissue>
    </source>
</reference>
<dbReference type="Proteomes" id="UP000828390">
    <property type="component" value="Unassembled WGS sequence"/>
</dbReference>
<keyword evidence="2" id="KW-1185">Reference proteome</keyword>
<reference evidence="1" key="1">
    <citation type="journal article" date="2019" name="bioRxiv">
        <title>The Genome of the Zebra Mussel, Dreissena polymorpha: A Resource for Invasive Species Research.</title>
        <authorList>
            <person name="McCartney M.A."/>
            <person name="Auch B."/>
            <person name="Kono T."/>
            <person name="Mallez S."/>
            <person name="Zhang Y."/>
            <person name="Obille A."/>
            <person name="Becker A."/>
            <person name="Abrahante J.E."/>
            <person name="Garbe J."/>
            <person name="Badalamenti J.P."/>
            <person name="Herman A."/>
            <person name="Mangelson H."/>
            <person name="Liachko I."/>
            <person name="Sullivan S."/>
            <person name="Sone E.D."/>
            <person name="Koren S."/>
            <person name="Silverstein K.A.T."/>
            <person name="Beckman K.B."/>
            <person name="Gohl D.M."/>
        </authorList>
    </citation>
    <scope>NUCLEOTIDE SEQUENCE</scope>
    <source>
        <strain evidence="1">Duluth1</strain>
        <tissue evidence="1">Whole animal</tissue>
    </source>
</reference>
<gene>
    <name evidence="1" type="ORF">DPMN_127465</name>
</gene>
<accession>A0A9D4H198</accession>
<dbReference type="EMBL" id="JAIWYP010000005">
    <property type="protein sequence ID" value="KAH3825585.1"/>
    <property type="molecule type" value="Genomic_DNA"/>
</dbReference>
<protein>
    <submittedName>
        <fullName evidence="1">Uncharacterized protein</fullName>
    </submittedName>
</protein>
<proteinExistence type="predicted"/>
<evidence type="ECO:0000313" key="2">
    <source>
        <dbReference type="Proteomes" id="UP000828390"/>
    </source>
</evidence>
<sequence length="53" mass="6185">MCQRLGFDNPMTGVYVRTGPRSTTYSFQVTEEELLKARRGRSDHFQIMSPIFE</sequence>
<organism evidence="1 2">
    <name type="scientific">Dreissena polymorpha</name>
    <name type="common">Zebra mussel</name>
    <name type="synonym">Mytilus polymorpha</name>
    <dbReference type="NCBI Taxonomy" id="45954"/>
    <lineage>
        <taxon>Eukaryota</taxon>
        <taxon>Metazoa</taxon>
        <taxon>Spiralia</taxon>
        <taxon>Lophotrochozoa</taxon>
        <taxon>Mollusca</taxon>
        <taxon>Bivalvia</taxon>
        <taxon>Autobranchia</taxon>
        <taxon>Heteroconchia</taxon>
        <taxon>Euheterodonta</taxon>
        <taxon>Imparidentia</taxon>
        <taxon>Neoheterodontei</taxon>
        <taxon>Myida</taxon>
        <taxon>Dreissenoidea</taxon>
        <taxon>Dreissenidae</taxon>
        <taxon>Dreissena</taxon>
    </lineage>
</organism>
<name>A0A9D4H198_DREPO</name>
<comment type="caution">
    <text evidence="1">The sequence shown here is derived from an EMBL/GenBank/DDBJ whole genome shotgun (WGS) entry which is preliminary data.</text>
</comment>
<dbReference type="AlphaFoldDB" id="A0A9D4H198"/>
<evidence type="ECO:0000313" key="1">
    <source>
        <dbReference type="EMBL" id="KAH3825585.1"/>
    </source>
</evidence>